<dbReference type="InterPro" id="IPR027417">
    <property type="entry name" value="P-loop_NTPase"/>
</dbReference>
<keyword evidence="5" id="KW-1185">Reference proteome</keyword>
<dbReference type="PANTHER" id="PTHR45916">
    <property type="entry name" value="STRUCTURAL MAINTENANCE OF CHROMOSOMES PROTEIN 5"/>
    <property type="match status" value="1"/>
</dbReference>
<accession>A0A0M3IRX8</accession>
<protein>
    <recommendedName>
        <fullName evidence="2">Structural maintenance of chromosomes protein 5</fullName>
    </recommendedName>
</protein>
<feature type="domain" description="Rad50/SbcC-type AAA" evidence="4">
    <location>
        <begin position="3"/>
        <end position="80"/>
    </location>
</feature>
<name>A0A0M3IRX8_ASCLU</name>
<proteinExistence type="inferred from homology"/>
<dbReference type="InterPro" id="IPR038729">
    <property type="entry name" value="Rad50/SbcC_AAA"/>
</dbReference>
<dbReference type="WBParaSite" id="ALUE_0002150601-mRNA-1">
    <property type="protein sequence ID" value="ALUE_0002150601-mRNA-1"/>
    <property type="gene ID" value="ALUE_0002150601"/>
</dbReference>
<feature type="domain" description="Rad50/SbcC-type AAA" evidence="4">
    <location>
        <begin position="87"/>
        <end position="137"/>
    </location>
</feature>
<evidence type="ECO:0000313" key="5">
    <source>
        <dbReference type="Proteomes" id="UP000036681"/>
    </source>
</evidence>
<evidence type="ECO:0000259" key="4">
    <source>
        <dbReference type="Pfam" id="PF13476"/>
    </source>
</evidence>
<dbReference type="GO" id="GO:0000724">
    <property type="term" value="P:double-strand break repair via homologous recombination"/>
    <property type="evidence" value="ECO:0007669"/>
    <property type="project" value="TreeGrafter"/>
</dbReference>
<organism evidence="5 6">
    <name type="scientific">Ascaris lumbricoides</name>
    <name type="common">Giant roundworm</name>
    <dbReference type="NCBI Taxonomy" id="6252"/>
    <lineage>
        <taxon>Eukaryota</taxon>
        <taxon>Metazoa</taxon>
        <taxon>Ecdysozoa</taxon>
        <taxon>Nematoda</taxon>
        <taxon>Chromadorea</taxon>
        <taxon>Rhabditida</taxon>
        <taxon>Spirurina</taxon>
        <taxon>Ascaridomorpha</taxon>
        <taxon>Ascaridoidea</taxon>
        <taxon>Ascarididae</taxon>
        <taxon>Ascaris</taxon>
    </lineage>
</organism>
<dbReference type="PANTHER" id="PTHR45916:SF1">
    <property type="entry name" value="STRUCTURAL MAINTENANCE OF CHROMOSOMES PROTEIN 5"/>
    <property type="match status" value="1"/>
</dbReference>
<dbReference type="Proteomes" id="UP000036681">
    <property type="component" value="Unplaced"/>
</dbReference>
<dbReference type="GO" id="GO:0016887">
    <property type="term" value="F:ATP hydrolysis activity"/>
    <property type="evidence" value="ECO:0007669"/>
    <property type="project" value="InterPro"/>
</dbReference>
<keyword evidence="3" id="KW-0175">Coiled coil</keyword>
<evidence type="ECO:0000256" key="2">
    <source>
        <dbReference type="ARBA" id="ARBA00018687"/>
    </source>
</evidence>
<dbReference type="SUPFAM" id="SSF52540">
    <property type="entry name" value="P-loop containing nucleoside triphosphate hydrolases"/>
    <property type="match status" value="2"/>
</dbReference>
<dbReference type="GO" id="GO:0003697">
    <property type="term" value="F:single-stranded DNA binding"/>
    <property type="evidence" value="ECO:0007669"/>
    <property type="project" value="TreeGrafter"/>
</dbReference>
<dbReference type="GO" id="GO:0030915">
    <property type="term" value="C:Smc5-Smc6 complex"/>
    <property type="evidence" value="ECO:0007669"/>
    <property type="project" value="TreeGrafter"/>
</dbReference>
<comment type="similarity">
    <text evidence="1">Belongs to the SMC family. SMC5 subfamily.</text>
</comment>
<evidence type="ECO:0000256" key="3">
    <source>
        <dbReference type="ARBA" id="ARBA00023054"/>
    </source>
</evidence>
<sequence>MELRSFEHVELFPGPKLNLIIAPNGAGKSTVLCGLCLSLGGNPKLLGRSERLGDFVRCGQQMGSVEVHILSKLHGSTVVRVLITVDIDVFRSFEHVELFPGPKLNLIIAPNGAGKSTVLCGLCLSLGGNPKLLGRSERLGDFVRCGQQMGSVEVHM</sequence>
<evidence type="ECO:0000256" key="1">
    <source>
        <dbReference type="ARBA" id="ARBA00010171"/>
    </source>
</evidence>
<dbReference type="AlphaFoldDB" id="A0A0M3IRX8"/>
<evidence type="ECO:0000313" key="6">
    <source>
        <dbReference type="WBParaSite" id="ALUE_0002150601-mRNA-1"/>
    </source>
</evidence>
<reference evidence="6" key="1">
    <citation type="submission" date="2017-02" db="UniProtKB">
        <authorList>
            <consortium name="WormBaseParasite"/>
        </authorList>
    </citation>
    <scope>IDENTIFICATION</scope>
</reference>
<dbReference type="Gene3D" id="3.40.50.300">
    <property type="entry name" value="P-loop containing nucleotide triphosphate hydrolases"/>
    <property type="match status" value="2"/>
</dbReference>
<dbReference type="Pfam" id="PF13476">
    <property type="entry name" value="AAA_23"/>
    <property type="match status" value="2"/>
</dbReference>
<dbReference type="GO" id="GO:0005634">
    <property type="term" value="C:nucleus"/>
    <property type="evidence" value="ECO:0007669"/>
    <property type="project" value="TreeGrafter"/>
</dbReference>